<dbReference type="RefSeq" id="WP_188677974.1">
    <property type="nucleotide sequence ID" value="NZ_BMKA01000006.1"/>
</dbReference>
<protein>
    <recommendedName>
        <fullName evidence="1">Glycosyltransferase 2-like domain-containing protein</fullName>
    </recommendedName>
</protein>
<dbReference type="PANTHER" id="PTHR22916:SF3">
    <property type="entry name" value="UDP-GLCNAC:BETAGAL BETA-1,3-N-ACETYLGLUCOSAMINYLTRANSFERASE-LIKE PROTEIN 1"/>
    <property type="match status" value="1"/>
</dbReference>
<dbReference type="CDD" id="cd00761">
    <property type="entry name" value="Glyco_tranf_GTA_type"/>
    <property type="match status" value="1"/>
</dbReference>
<gene>
    <name evidence="2" type="ORF">GCM10011498_33070</name>
</gene>
<dbReference type="InterPro" id="IPR029044">
    <property type="entry name" value="Nucleotide-diphossugar_trans"/>
</dbReference>
<dbReference type="Proteomes" id="UP000628017">
    <property type="component" value="Unassembled WGS sequence"/>
</dbReference>
<keyword evidence="3" id="KW-1185">Reference proteome</keyword>
<dbReference type="Gene3D" id="3.90.550.10">
    <property type="entry name" value="Spore Coat Polysaccharide Biosynthesis Protein SpsA, Chain A"/>
    <property type="match status" value="1"/>
</dbReference>
<evidence type="ECO:0000259" key="1">
    <source>
        <dbReference type="Pfam" id="PF00535"/>
    </source>
</evidence>
<dbReference type="GO" id="GO:0016758">
    <property type="term" value="F:hexosyltransferase activity"/>
    <property type="evidence" value="ECO:0007669"/>
    <property type="project" value="UniProtKB-ARBA"/>
</dbReference>
<dbReference type="PANTHER" id="PTHR22916">
    <property type="entry name" value="GLYCOSYLTRANSFERASE"/>
    <property type="match status" value="1"/>
</dbReference>
<reference evidence="2" key="1">
    <citation type="journal article" date="2014" name="Int. J. Syst. Evol. Microbiol.">
        <title>Complete genome sequence of Corynebacterium casei LMG S-19264T (=DSM 44701T), isolated from a smear-ripened cheese.</title>
        <authorList>
            <consortium name="US DOE Joint Genome Institute (JGI-PGF)"/>
            <person name="Walter F."/>
            <person name="Albersmeier A."/>
            <person name="Kalinowski J."/>
            <person name="Ruckert C."/>
        </authorList>
    </citation>
    <scope>NUCLEOTIDE SEQUENCE</scope>
    <source>
        <strain evidence="2">CGMCC 1.15880</strain>
    </source>
</reference>
<name>A0A916R2Q4_9RHOB</name>
<proteinExistence type="predicted"/>
<organism evidence="2 3">
    <name type="scientific">Neptunicoccus cionae</name>
    <dbReference type="NCBI Taxonomy" id="2035344"/>
    <lineage>
        <taxon>Bacteria</taxon>
        <taxon>Pseudomonadati</taxon>
        <taxon>Pseudomonadota</taxon>
        <taxon>Alphaproteobacteria</taxon>
        <taxon>Rhodobacterales</taxon>
        <taxon>Paracoccaceae</taxon>
        <taxon>Neptunicoccus</taxon>
    </lineage>
</organism>
<dbReference type="AlphaFoldDB" id="A0A916R2Q4"/>
<sequence>MSVSFIITSYNIDPYIEKCLQSVASSARAGDEIIVVDDGSKDQTVDMVRSFMARSDLPEGVDLVPVFLGANTFGGVGIAANIGLDHASRDTVFFVDGDDWLNPATFNSCRAVFDQRGVDFLMVNYLEYDELLDEMRPPADQGRWRLLDAGFTPQERRDFALSMIAVPWRKFYRRDFLKTHKLRFPEGDFFFEDNPFHWAVCRAASNFSFFDQVICYHRVNRPGQTMASTGAELMAFFTHYDLITADLPADDPALKVAAMRWLVNNMSWHMTRLRPAVLHAYGQAAAARIRAFDESLWNDHILTGFAQSPMIDAILSLRAGDLAGFVAGAKLDNLQRQLETLHHQLLEQAETGADTRAQIDRLRAVQEFDALTRRF</sequence>
<dbReference type="Pfam" id="PF00535">
    <property type="entry name" value="Glycos_transf_2"/>
    <property type="match status" value="1"/>
</dbReference>
<dbReference type="EMBL" id="BMKA01000006">
    <property type="protein sequence ID" value="GGA29304.1"/>
    <property type="molecule type" value="Genomic_DNA"/>
</dbReference>
<evidence type="ECO:0000313" key="2">
    <source>
        <dbReference type="EMBL" id="GGA29304.1"/>
    </source>
</evidence>
<evidence type="ECO:0000313" key="3">
    <source>
        <dbReference type="Proteomes" id="UP000628017"/>
    </source>
</evidence>
<dbReference type="SUPFAM" id="SSF53448">
    <property type="entry name" value="Nucleotide-diphospho-sugar transferases"/>
    <property type="match status" value="1"/>
</dbReference>
<reference evidence="2" key="2">
    <citation type="submission" date="2020-09" db="EMBL/GenBank/DDBJ databases">
        <authorList>
            <person name="Sun Q."/>
            <person name="Zhou Y."/>
        </authorList>
    </citation>
    <scope>NUCLEOTIDE SEQUENCE</scope>
    <source>
        <strain evidence="2">CGMCC 1.15880</strain>
    </source>
</reference>
<accession>A0A916R2Q4</accession>
<feature type="domain" description="Glycosyltransferase 2-like" evidence="1">
    <location>
        <begin position="4"/>
        <end position="178"/>
    </location>
</feature>
<comment type="caution">
    <text evidence="2">The sequence shown here is derived from an EMBL/GenBank/DDBJ whole genome shotgun (WGS) entry which is preliminary data.</text>
</comment>
<dbReference type="InterPro" id="IPR001173">
    <property type="entry name" value="Glyco_trans_2-like"/>
</dbReference>